<evidence type="ECO:0000256" key="1">
    <source>
        <dbReference type="SAM" id="Phobius"/>
    </source>
</evidence>
<comment type="caution">
    <text evidence="2">The sequence shown here is derived from an EMBL/GenBank/DDBJ whole genome shotgun (WGS) entry which is preliminary data.</text>
</comment>
<dbReference type="Proteomes" id="UP001140074">
    <property type="component" value="Unassembled WGS sequence"/>
</dbReference>
<evidence type="ECO:0000313" key="3">
    <source>
        <dbReference type="Proteomes" id="UP001140074"/>
    </source>
</evidence>
<protein>
    <submittedName>
        <fullName evidence="2">Uncharacterized protein</fullName>
    </submittedName>
</protein>
<sequence>METMEHRWRAKISSYTCHHQLDSDDKHILNGLFDMECVAQMKSNRLIPRLCQEAYCAGPPRIITTTISEKKQACMHALKSANKSATRGAQLKSLGFICSMFVQHRILIIHWLLGALGLHWHCY</sequence>
<gene>
    <name evidence="2" type="ORF">GGH94_000083</name>
</gene>
<reference evidence="2" key="1">
    <citation type="submission" date="2022-07" db="EMBL/GenBank/DDBJ databases">
        <title>Phylogenomic reconstructions and comparative analyses of Kickxellomycotina fungi.</title>
        <authorList>
            <person name="Reynolds N.K."/>
            <person name="Stajich J.E."/>
            <person name="Barry K."/>
            <person name="Grigoriev I.V."/>
            <person name="Crous P."/>
            <person name="Smith M.E."/>
        </authorList>
    </citation>
    <scope>NUCLEOTIDE SEQUENCE</scope>
    <source>
        <strain evidence="2">RSA 476</strain>
    </source>
</reference>
<evidence type="ECO:0000313" key="2">
    <source>
        <dbReference type="EMBL" id="KAJ2868551.1"/>
    </source>
</evidence>
<feature type="transmembrane region" description="Helical" evidence="1">
    <location>
        <begin position="93"/>
        <end position="113"/>
    </location>
</feature>
<organism evidence="2 3">
    <name type="scientific">Coemansia aciculifera</name>
    <dbReference type="NCBI Taxonomy" id="417176"/>
    <lineage>
        <taxon>Eukaryota</taxon>
        <taxon>Fungi</taxon>
        <taxon>Fungi incertae sedis</taxon>
        <taxon>Zoopagomycota</taxon>
        <taxon>Kickxellomycotina</taxon>
        <taxon>Kickxellomycetes</taxon>
        <taxon>Kickxellales</taxon>
        <taxon>Kickxellaceae</taxon>
        <taxon>Coemansia</taxon>
    </lineage>
</organism>
<accession>A0A9W8IPH2</accession>
<dbReference type="AlphaFoldDB" id="A0A9W8IPH2"/>
<dbReference type="EMBL" id="JANBUY010000002">
    <property type="protein sequence ID" value="KAJ2868551.1"/>
    <property type="molecule type" value="Genomic_DNA"/>
</dbReference>
<keyword evidence="3" id="KW-1185">Reference proteome</keyword>
<proteinExistence type="predicted"/>
<keyword evidence="1" id="KW-0812">Transmembrane</keyword>
<keyword evidence="1" id="KW-0472">Membrane</keyword>
<name>A0A9W8IPH2_9FUNG</name>
<keyword evidence="1" id="KW-1133">Transmembrane helix</keyword>